<feature type="non-terminal residue" evidence="1">
    <location>
        <position position="1"/>
    </location>
</feature>
<sequence length="103" mass="10139">IDLSSLSGSGAEVTLDGDIEISAATGGEVSIEASAGDITLTAGDNVSVTASQGDLTLAGEDSVSITGDEVTVTASSIKLDGDVEITGTADYADVDDLTPLPHI</sequence>
<name>A0A9K3GRM9_9EUKA</name>
<dbReference type="Proteomes" id="UP000265618">
    <property type="component" value="Unassembled WGS sequence"/>
</dbReference>
<keyword evidence="2" id="KW-1185">Reference proteome</keyword>
<dbReference type="AlphaFoldDB" id="A0A9K3GRM9"/>
<proteinExistence type="predicted"/>
<evidence type="ECO:0008006" key="3">
    <source>
        <dbReference type="Google" id="ProtNLM"/>
    </source>
</evidence>
<dbReference type="EMBL" id="BDIP01009099">
    <property type="protein sequence ID" value="GIQ92160.1"/>
    <property type="molecule type" value="Genomic_DNA"/>
</dbReference>
<protein>
    <recommendedName>
        <fullName evidence="3">Adhesin domain-containing protein</fullName>
    </recommendedName>
</protein>
<organism evidence="1 2">
    <name type="scientific">Kipferlia bialata</name>
    <dbReference type="NCBI Taxonomy" id="797122"/>
    <lineage>
        <taxon>Eukaryota</taxon>
        <taxon>Metamonada</taxon>
        <taxon>Carpediemonas-like organisms</taxon>
        <taxon>Kipferlia</taxon>
    </lineage>
</organism>
<evidence type="ECO:0000313" key="2">
    <source>
        <dbReference type="Proteomes" id="UP000265618"/>
    </source>
</evidence>
<evidence type="ECO:0000313" key="1">
    <source>
        <dbReference type="EMBL" id="GIQ92160.1"/>
    </source>
</evidence>
<accession>A0A9K3GRM9</accession>
<dbReference type="SUPFAM" id="SSF69349">
    <property type="entry name" value="Phage fibre proteins"/>
    <property type="match status" value="1"/>
</dbReference>
<comment type="caution">
    <text evidence="1">The sequence shown here is derived from an EMBL/GenBank/DDBJ whole genome shotgun (WGS) entry which is preliminary data.</text>
</comment>
<reference evidence="1 2" key="1">
    <citation type="journal article" date="2018" name="PLoS ONE">
        <title>The draft genome of Kipferlia bialata reveals reductive genome evolution in fornicate parasites.</title>
        <authorList>
            <person name="Tanifuji G."/>
            <person name="Takabayashi S."/>
            <person name="Kume K."/>
            <person name="Takagi M."/>
            <person name="Nakayama T."/>
            <person name="Kamikawa R."/>
            <person name="Inagaki Y."/>
            <person name="Hashimoto T."/>
        </authorList>
    </citation>
    <scope>NUCLEOTIDE SEQUENCE [LARGE SCALE GENOMIC DNA]</scope>
    <source>
        <strain evidence="1">NY0173</strain>
    </source>
</reference>
<gene>
    <name evidence="1" type="ORF">KIPB_015779</name>
</gene>